<keyword evidence="2" id="KW-1185">Reference proteome</keyword>
<dbReference type="AlphaFoldDB" id="A0A1V4HVS8"/>
<sequence length="81" mass="8838">MRPLDVAGRVHQFMLEPVKNGCLQFILAEGGEVCTIALASAVAPKCSAEKFDEAGFNSSQPLQHRTYWAGRLREDSDTASI</sequence>
<dbReference type="EMBL" id="MWPQ01000051">
    <property type="protein sequence ID" value="OPH81989.1"/>
    <property type="molecule type" value="Genomic_DNA"/>
</dbReference>
<evidence type="ECO:0000313" key="1">
    <source>
        <dbReference type="EMBL" id="OPH81989.1"/>
    </source>
</evidence>
<evidence type="ECO:0000313" key="2">
    <source>
        <dbReference type="Proteomes" id="UP000189940"/>
    </source>
</evidence>
<name>A0A1V4HVS8_NITVU</name>
<comment type="caution">
    <text evidence="1">The sequence shown here is derived from an EMBL/GenBank/DDBJ whole genome shotgun (WGS) entry which is preliminary data.</text>
</comment>
<organism evidence="1 2">
    <name type="scientific">Nitrobacter vulgaris</name>
    <dbReference type="NCBI Taxonomy" id="29421"/>
    <lineage>
        <taxon>Bacteria</taxon>
        <taxon>Pseudomonadati</taxon>
        <taxon>Pseudomonadota</taxon>
        <taxon>Alphaproteobacteria</taxon>
        <taxon>Hyphomicrobiales</taxon>
        <taxon>Nitrobacteraceae</taxon>
        <taxon>Nitrobacter</taxon>
    </lineage>
</organism>
<gene>
    <name evidence="1" type="ORF">B2M20_14625</name>
</gene>
<accession>A0A1V4HVS8</accession>
<reference evidence="1 2" key="1">
    <citation type="submission" date="2017-02" db="EMBL/GenBank/DDBJ databases">
        <title>Genome sequence of the nitrite-oxidizing bacterium Nitrobacter vulgaris strain Ab1.</title>
        <authorList>
            <person name="Mellbye B.L."/>
            <person name="Davis E.W."/>
            <person name="Spieck E."/>
            <person name="Chang J.H."/>
            <person name="Bottomley P.J."/>
            <person name="Sayavedra-Soto L.A."/>
        </authorList>
    </citation>
    <scope>NUCLEOTIDE SEQUENCE [LARGE SCALE GENOMIC DNA]</scope>
    <source>
        <strain evidence="1 2">Ab1</strain>
    </source>
</reference>
<proteinExistence type="predicted"/>
<dbReference type="Proteomes" id="UP000189940">
    <property type="component" value="Unassembled WGS sequence"/>
</dbReference>
<protein>
    <submittedName>
        <fullName evidence="1">Uncharacterized protein</fullName>
    </submittedName>
</protein>